<dbReference type="PROSITE" id="PS50082">
    <property type="entry name" value="WD_REPEATS_2"/>
    <property type="match status" value="1"/>
</dbReference>
<dbReference type="STRING" id="1460663.A0A177CNT1"/>
<name>A0A177CNT1_9PLEO</name>
<dbReference type="InParanoid" id="A0A177CNT1"/>
<dbReference type="OrthoDB" id="20669at2759"/>
<dbReference type="EMBL" id="KV441550">
    <property type="protein sequence ID" value="OAG08861.1"/>
    <property type="molecule type" value="Genomic_DNA"/>
</dbReference>
<dbReference type="InterPro" id="IPR001680">
    <property type="entry name" value="WD40_rpt"/>
</dbReference>
<keyword evidence="3" id="KW-1185">Reference proteome</keyword>
<evidence type="ECO:0000313" key="2">
    <source>
        <dbReference type="EMBL" id="OAG08861.1"/>
    </source>
</evidence>
<sequence length="448" mass="49895">MGLEEAEGDHLSVITRDDLAGEDRDYQGIIWSKRMPRAEFRSKRRNEEKARLSKVMRQYNKRHPPINQTENFFSFRRMDKRHRPWGPHFQLRNMMAVTSRQDIYYAERLKGIFKTDASGSKAQPIIDTTKHTVNGNMPMITTMAAMDQVLIAGGFEGEYAVVDLASNNGPHTSMDVIRDWAPETKSFITNHVHLFNDRSSYTPQAVLSSNDFSLRVLDCATNTFRYKFPFSAAVNCSATSADGRLRVVAGDFPETLITNAETGETLQTLRAHEGDAFACAWADDGIHVASAAQDGTIAVWDARCWRAPLAVLPCELSIPRVLRFSPLGSGPRVLVVAEADDYVSVINATTFANKQVFDFFGQTGGVDFAPDGQSLFVANSEFGLGGIIELERAGGWDAERVLGDVEERYWDGKVVDWAGEDEMDGNYRVLCGKGERNRRGLDLGSVDV</sequence>
<dbReference type="RefSeq" id="XP_018039226.1">
    <property type="nucleotide sequence ID" value="XM_018174138.1"/>
</dbReference>
<dbReference type="AlphaFoldDB" id="A0A177CNT1"/>
<dbReference type="PANTHER" id="PTHR43991:SF12">
    <property type="entry name" value="WD REPEAT PROTEIN (AFU_ORTHOLOGUE AFUA_8G05640)"/>
    <property type="match status" value="1"/>
</dbReference>
<gene>
    <name evidence="2" type="ORF">CC84DRAFT_1086073</name>
</gene>
<evidence type="ECO:0000313" key="3">
    <source>
        <dbReference type="Proteomes" id="UP000077069"/>
    </source>
</evidence>
<keyword evidence="1" id="KW-0853">WD repeat</keyword>
<dbReference type="PANTHER" id="PTHR43991">
    <property type="entry name" value="WD REPEAT PROTEIN (AFU_ORTHOLOGUE AFUA_8G05640)-RELATED"/>
    <property type="match status" value="1"/>
</dbReference>
<proteinExistence type="predicted"/>
<dbReference type="Gene3D" id="2.130.10.10">
    <property type="entry name" value="YVTN repeat-like/Quinoprotein amine dehydrogenase"/>
    <property type="match status" value="1"/>
</dbReference>
<protein>
    <submittedName>
        <fullName evidence="2">YVTN repeat-like/Quino protein amine dehydrogenase</fullName>
    </submittedName>
</protein>
<dbReference type="InterPro" id="IPR015943">
    <property type="entry name" value="WD40/YVTN_repeat-like_dom_sf"/>
</dbReference>
<dbReference type="GeneID" id="28757624"/>
<evidence type="ECO:0000256" key="1">
    <source>
        <dbReference type="PROSITE-ProRule" id="PRU00221"/>
    </source>
</evidence>
<accession>A0A177CNT1</accession>
<dbReference type="SUPFAM" id="SSF50978">
    <property type="entry name" value="WD40 repeat-like"/>
    <property type="match status" value="1"/>
</dbReference>
<dbReference type="Proteomes" id="UP000077069">
    <property type="component" value="Unassembled WGS sequence"/>
</dbReference>
<organism evidence="2 3">
    <name type="scientific">Paraphaeosphaeria sporulosa</name>
    <dbReference type="NCBI Taxonomy" id="1460663"/>
    <lineage>
        <taxon>Eukaryota</taxon>
        <taxon>Fungi</taxon>
        <taxon>Dikarya</taxon>
        <taxon>Ascomycota</taxon>
        <taxon>Pezizomycotina</taxon>
        <taxon>Dothideomycetes</taxon>
        <taxon>Pleosporomycetidae</taxon>
        <taxon>Pleosporales</taxon>
        <taxon>Massarineae</taxon>
        <taxon>Didymosphaeriaceae</taxon>
        <taxon>Paraphaeosphaeria</taxon>
    </lineage>
</organism>
<dbReference type="Pfam" id="PF00400">
    <property type="entry name" value="WD40"/>
    <property type="match status" value="1"/>
</dbReference>
<dbReference type="InterPro" id="IPR036322">
    <property type="entry name" value="WD40_repeat_dom_sf"/>
</dbReference>
<feature type="repeat" description="WD" evidence="1">
    <location>
        <begin position="269"/>
        <end position="301"/>
    </location>
</feature>
<dbReference type="SMART" id="SM00320">
    <property type="entry name" value="WD40"/>
    <property type="match status" value="1"/>
</dbReference>
<dbReference type="PROSITE" id="PS50294">
    <property type="entry name" value="WD_REPEATS_REGION"/>
    <property type="match status" value="1"/>
</dbReference>
<reference evidence="2 3" key="1">
    <citation type="submission" date="2016-05" db="EMBL/GenBank/DDBJ databases">
        <title>Comparative analysis of secretome profiles of manganese(II)-oxidizing ascomycete fungi.</title>
        <authorList>
            <consortium name="DOE Joint Genome Institute"/>
            <person name="Zeiner C.A."/>
            <person name="Purvine S.O."/>
            <person name="Zink E.M."/>
            <person name="Wu S."/>
            <person name="Pasa-Tolic L."/>
            <person name="Chaput D.L."/>
            <person name="Haridas S."/>
            <person name="Grigoriev I.V."/>
            <person name="Santelli C.M."/>
            <person name="Hansel C.M."/>
        </authorList>
    </citation>
    <scope>NUCLEOTIDE SEQUENCE [LARGE SCALE GENOMIC DNA]</scope>
    <source>
        <strain evidence="2 3">AP3s5-JAC2a</strain>
    </source>
</reference>